<feature type="region of interest" description="Disordered" evidence="1">
    <location>
        <begin position="1"/>
        <end position="54"/>
    </location>
</feature>
<dbReference type="Gene3D" id="1.10.8.270">
    <property type="entry name" value="putative rabgap domain of human tbc1 domain family member 14 like domains"/>
    <property type="match status" value="1"/>
</dbReference>
<feature type="compositionally biased region" description="Polar residues" evidence="1">
    <location>
        <begin position="44"/>
        <end position="54"/>
    </location>
</feature>
<dbReference type="GO" id="GO:0031267">
    <property type="term" value="F:small GTPase binding"/>
    <property type="evidence" value="ECO:0007669"/>
    <property type="project" value="TreeGrafter"/>
</dbReference>
<comment type="caution">
    <text evidence="4">The sequence shown here is derived from an EMBL/GenBank/DDBJ whole genome shotgun (WGS) entry which is preliminary data.</text>
</comment>
<feature type="domain" description="Rab-GAP TBC" evidence="2">
    <location>
        <begin position="97"/>
        <end position="288"/>
    </location>
</feature>
<dbReference type="Gene3D" id="3.10.110.10">
    <property type="entry name" value="Ubiquitin Conjugating Enzyme"/>
    <property type="match status" value="1"/>
</dbReference>
<reference evidence="4" key="1">
    <citation type="submission" date="2021-02" db="EMBL/GenBank/DDBJ databases">
        <authorList>
            <person name="Dougan E. K."/>
            <person name="Rhodes N."/>
            <person name="Thang M."/>
            <person name="Chan C."/>
        </authorList>
    </citation>
    <scope>NUCLEOTIDE SEQUENCE</scope>
</reference>
<dbReference type="SUPFAM" id="SSF54495">
    <property type="entry name" value="UBC-like"/>
    <property type="match status" value="1"/>
</dbReference>
<sequence>MPHSWTLGGEDYQVGGSSSSTSGRRQAACSGLLRRPESDETLRDSTQSWNRLPQTATGSLASSLTLAELQECLRASSQWHSRLRRCSLLESELWKRDLGHRGRGIAWRAVLLEGLGHQAGASHEYETFCQTPCPYDAVIRRDLGRTLPHEELFKDPQGKGQTALFRILRALAVHLWDIGYVQSLNFVIATLIAVLPDEDEAVVFRCAQALLYRHSLADFYKPRFPKLGVTVWQFDRIVEAFLPDVYTALEVHGITAEYYAMQWFLTLFACDLPQSDVFNMACMQSEKKHVSRWKDQGKKGQGGPNKLSHKELLAKWTRDGSKFGPPKKVWTSADRDRNRQSCGRFKEDEARPDAGVIEEEDETNDMLFKASDLAHARMAELAEEMQIQALQGPDDAGDGGEADDVDTCAGASPEELQTLVDCRRSQLEELEMLEAMFPDEFRPLYASTGVDELRASLEAKGAEALRSVAAHPPLELLLQMTVPDERSPDETGGKQLIAFILLHIVFPPMYPTPGTPPEFHFEDVMIADANDEIGLDKVLWPEVNFDVNLLITEMQQMAADIQPDPCVHAVVSWMSENVFSHAQ</sequence>
<dbReference type="InterPro" id="IPR016135">
    <property type="entry name" value="UBQ-conjugating_enzyme/RWD"/>
</dbReference>
<evidence type="ECO:0000259" key="2">
    <source>
        <dbReference type="PROSITE" id="PS50086"/>
    </source>
</evidence>
<dbReference type="PROSITE" id="PS50086">
    <property type="entry name" value="TBC_RABGAP"/>
    <property type="match status" value="1"/>
</dbReference>
<dbReference type="InterPro" id="IPR000195">
    <property type="entry name" value="Rab-GAP-TBC_dom"/>
</dbReference>
<dbReference type="InterPro" id="IPR050302">
    <property type="entry name" value="Rab_GAP_TBC_domain"/>
</dbReference>
<dbReference type="PANTHER" id="PTHR47219:SF9">
    <property type="entry name" value="GTPASE ACTIVATING PROTEIN AND CENTROSOME-ASSOCIATED, ISOFORM B"/>
    <property type="match status" value="1"/>
</dbReference>
<dbReference type="Proteomes" id="UP000654075">
    <property type="component" value="Unassembled WGS sequence"/>
</dbReference>
<dbReference type="GO" id="GO:0005096">
    <property type="term" value="F:GTPase activator activity"/>
    <property type="evidence" value="ECO:0007669"/>
    <property type="project" value="TreeGrafter"/>
</dbReference>
<proteinExistence type="predicted"/>
<dbReference type="Gene3D" id="1.10.472.80">
    <property type="entry name" value="Ypt/Rab-GAP domain of gyp1p, domain 3"/>
    <property type="match status" value="1"/>
</dbReference>
<dbReference type="InterPro" id="IPR035969">
    <property type="entry name" value="Rab-GAP_TBC_sf"/>
</dbReference>
<organism evidence="4 5">
    <name type="scientific">Polarella glacialis</name>
    <name type="common">Dinoflagellate</name>
    <dbReference type="NCBI Taxonomy" id="89957"/>
    <lineage>
        <taxon>Eukaryota</taxon>
        <taxon>Sar</taxon>
        <taxon>Alveolata</taxon>
        <taxon>Dinophyceae</taxon>
        <taxon>Suessiales</taxon>
        <taxon>Suessiaceae</taxon>
        <taxon>Polarella</taxon>
    </lineage>
</organism>
<evidence type="ECO:0008006" key="6">
    <source>
        <dbReference type="Google" id="ProtNLM"/>
    </source>
</evidence>
<name>A0A813F2L2_POLGL</name>
<dbReference type="PANTHER" id="PTHR47219">
    <property type="entry name" value="RAB GTPASE-ACTIVATING PROTEIN 1-LIKE"/>
    <property type="match status" value="1"/>
</dbReference>
<keyword evidence="5" id="KW-1185">Reference proteome</keyword>
<dbReference type="OrthoDB" id="348500at2759"/>
<feature type="domain" description="RWD" evidence="3">
    <location>
        <begin position="428"/>
        <end position="581"/>
    </location>
</feature>
<dbReference type="Pfam" id="PF05773">
    <property type="entry name" value="RWD"/>
    <property type="match status" value="1"/>
</dbReference>
<dbReference type="InterPro" id="IPR006575">
    <property type="entry name" value="RWD_dom"/>
</dbReference>
<dbReference type="SUPFAM" id="SSF47923">
    <property type="entry name" value="Ypt/Rab-GAP domain of gyp1p"/>
    <property type="match status" value="1"/>
</dbReference>
<evidence type="ECO:0000256" key="1">
    <source>
        <dbReference type="SAM" id="MobiDB-lite"/>
    </source>
</evidence>
<dbReference type="AlphaFoldDB" id="A0A813F2L2"/>
<dbReference type="EMBL" id="CAJNNV010019629">
    <property type="protein sequence ID" value="CAE8606670.1"/>
    <property type="molecule type" value="Genomic_DNA"/>
</dbReference>
<feature type="compositionally biased region" description="Basic and acidic residues" evidence="1">
    <location>
        <begin position="34"/>
        <end position="43"/>
    </location>
</feature>
<evidence type="ECO:0000259" key="3">
    <source>
        <dbReference type="PROSITE" id="PS50908"/>
    </source>
</evidence>
<evidence type="ECO:0000313" key="5">
    <source>
        <dbReference type="Proteomes" id="UP000654075"/>
    </source>
</evidence>
<accession>A0A813F2L2</accession>
<evidence type="ECO:0000313" key="4">
    <source>
        <dbReference type="EMBL" id="CAE8606670.1"/>
    </source>
</evidence>
<protein>
    <recommendedName>
        <fullName evidence="6">Rab-GAP TBC domain-containing protein</fullName>
    </recommendedName>
</protein>
<dbReference type="Pfam" id="PF00566">
    <property type="entry name" value="RabGAP-TBC"/>
    <property type="match status" value="1"/>
</dbReference>
<dbReference type="PROSITE" id="PS50908">
    <property type="entry name" value="RWD"/>
    <property type="match status" value="1"/>
</dbReference>
<dbReference type="SMART" id="SM00164">
    <property type="entry name" value="TBC"/>
    <property type="match status" value="1"/>
</dbReference>
<gene>
    <name evidence="4" type="ORF">PGLA1383_LOCUS24643</name>
</gene>